<organism evidence="18">
    <name type="scientific">Loa loa</name>
    <name type="common">Eye worm</name>
    <name type="synonym">Filaria loa</name>
    <dbReference type="NCBI Taxonomy" id="7209"/>
    <lineage>
        <taxon>Eukaryota</taxon>
        <taxon>Metazoa</taxon>
        <taxon>Ecdysozoa</taxon>
        <taxon>Nematoda</taxon>
        <taxon>Chromadorea</taxon>
        <taxon>Rhabditida</taxon>
        <taxon>Spirurina</taxon>
        <taxon>Spiruromorpha</taxon>
        <taxon>Filarioidea</taxon>
        <taxon>Onchocercidae</taxon>
        <taxon>Loa</taxon>
    </lineage>
</organism>
<dbReference type="InParanoid" id="A0A1S0UIK4"/>
<gene>
    <name evidence="17 20" type="ORF">LOAG_17476</name>
</gene>
<accession>A0A1S0UIK4</accession>
<evidence type="ECO:0000256" key="1">
    <source>
        <dbReference type="ARBA" id="ARBA00004115"/>
    </source>
</evidence>
<protein>
    <recommendedName>
        <fullName evidence="3">Store-operated calcium entry-associated regulatory factor</fullName>
    </recommendedName>
    <alternativeName>
        <fullName evidence="13">Transmembrane protein 66</fullName>
    </alternativeName>
</protein>
<proteinExistence type="inferred from homology"/>
<keyword evidence="7 16" id="KW-0732">Signal</keyword>
<name>A0A1S0UIK4_LOALO</name>
<feature type="transmembrane region" description="Helical" evidence="15">
    <location>
        <begin position="150"/>
        <end position="170"/>
    </location>
</feature>
<keyword evidence="5" id="KW-0109">Calcium transport</keyword>
<evidence type="ECO:0000256" key="3">
    <source>
        <dbReference type="ARBA" id="ARBA00016584"/>
    </source>
</evidence>
<evidence type="ECO:0000256" key="5">
    <source>
        <dbReference type="ARBA" id="ARBA00022568"/>
    </source>
</evidence>
<dbReference type="RefSeq" id="XP_020306233.1">
    <property type="nucleotide sequence ID" value="XM_020450136.1"/>
</dbReference>
<feature type="compositionally biased region" description="Pro residues" evidence="14">
    <location>
        <begin position="192"/>
        <end position="206"/>
    </location>
</feature>
<dbReference type="OrthoDB" id="20303at2759"/>
<dbReference type="KEGG" id="loa:LOAG_17476"/>
<keyword evidence="19" id="KW-1185">Reference proteome</keyword>
<evidence type="ECO:0000256" key="2">
    <source>
        <dbReference type="ARBA" id="ARBA00006833"/>
    </source>
</evidence>
<evidence type="ECO:0000313" key="17">
    <source>
        <dbReference type="EMBL" id="EJD75362.1"/>
    </source>
</evidence>
<keyword evidence="9" id="KW-0106">Calcium</keyword>
<dbReference type="EMBL" id="JH712145">
    <property type="protein sequence ID" value="EJD75362.1"/>
    <property type="molecule type" value="Genomic_DNA"/>
</dbReference>
<dbReference type="GO" id="GO:0006816">
    <property type="term" value="P:calcium ion transport"/>
    <property type="evidence" value="ECO:0007669"/>
    <property type="project" value="UniProtKB-KW"/>
</dbReference>
<evidence type="ECO:0000256" key="12">
    <source>
        <dbReference type="ARBA" id="ARBA00023136"/>
    </source>
</evidence>
<dbReference type="WBParaSite" id="EN70_5180">
    <property type="protein sequence ID" value="EN70_5180"/>
    <property type="gene ID" value="EN70_5180"/>
</dbReference>
<comment type="similarity">
    <text evidence="2">Belongs to the SARAF family.</text>
</comment>
<feature type="compositionally biased region" description="Basic and acidic residues" evidence="14">
    <location>
        <begin position="262"/>
        <end position="274"/>
    </location>
</feature>
<evidence type="ECO:0000313" key="20">
    <source>
        <dbReference type="WBParaSite" id="EN70_5180"/>
    </source>
</evidence>
<evidence type="ECO:0000313" key="18">
    <source>
        <dbReference type="EMBL" id="EJD75363.1"/>
    </source>
</evidence>
<dbReference type="Pfam" id="PF06682">
    <property type="entry name" value="SARAF"/>
    <property type="match status" value="1"/>
</dbReference>
<feature type="compositionally biased region" description="Low complexity" evidence="14">
    <location>
        <begin position="287"/>
        <end position="297"/>
    </location>
</feature>
<dbReference type="GO" id="GO:2001256">
    <property type="term" value="P:regulation of store-operated calcium entry"/>
    <property type="evidence" value="ECO:0007669"/>
    <property type="project" value="InterPro"/>
</dbReference>
<evidence type="ECO:0000256" key="14">
    <source>
        <dbReference type="SAM" id="MobiDB-lite"/>
    </source>
</evidence>
<dbReference type="AlphaFoldDB" id="A0A1S0UIK4"/>
<evidence type="ECO:0000256" key="8">
    <source>
        <dbReference type="ARBA" id="ARBA00022824"/>
    </source>
</evidence>
<dbReference type="GeneID" id="9946555"/>
<dbReference type="FunCoup" id="A0A1S0UIK4">
    <property type="interactions" value="864"/>
</dbReference>
<dbReference type="GO" id="GO:0005789">
    <property type="term" value="C:endoplasmic reticulum membrane"/>
    <property type="evidence" value="ECO:0007669"/>
    <property type="project" value="UniProtKB-SubCell"/>
</dbReference>
<evidence type="ECO:0000313" key="19">
    <source>
        <dbReference type="Proteomes" id="UP000095285"/>
    </source>
</evidence>
<evidence type="ECO:0000256" key="6">
    <source>
        <dbReference type="ARBA" id="ARBA00022692"/>
    </source>
</evidence>
<feature type="region of interest" description="Disordered" evidence="14">
    <location>
        <begin position="262"/>
        <end position="305"/>
    </location>
</feature>
<reference evidence="18 19" key="1">
    <citation type="submission" date="2012-04" db="EMBL/GenBank/DDBJ databases">
        <title>The Genome Sequence of Loa loa.</title>
        <authorList>
            <consortium name="The Broad Institute Genome Sequencing Platform"/>
            <consortium name="Broad Institute Genome Sequencing Center for Infectious Disease"/>
            <person name="Nutman T.B."/>
            <person name="Fink D.L."/>
            <person name="Russ C."/>
            <person name="Young S."/>
            <person name="Zeng Q."/>
            <person name="Gargeya S."/>
            <person name="Alvarado L."/>
            <person name="Berlin A."/>
            <person name="Chapman S.B."/>
            <person name="Chen Z."/>
            <person name="Freedman E."/>
            <person name="Gellesch M."/>
            <person name="Goldberg J."/>
            <person name="Griggs A."/>
            <person name="Gujja S."/>
            <person name="Heilman E.R."/>
            <person name="Heiman D."/>
            <person name="Howarth C."/>
            <person name="Mehta T."/>
            <person name="Neiman D."/>
            <person name="Pearson M."/>
            <person name="Roberts A."/>
            <person name="Saif S."/>
            <person name="Shea T."/>
            <person name="Shenoy N."/>
            <person name="Sisk P."/>
            <person name="Stolte C."/>
            <person name="Sykes S."/>
            <person name="White J."/>
            <person name="Yandava C."/>
            <person name="Haas B."/>
            <person name="Henn M.R."/>
            <person name="Nusbaum C."/>
            <person name="Birren B."/>
        </authorList>
    </citation>
    <scope>NUCLEOTIDE SEQUENCE [LARGE SCALE GENOMIC DNA]</scope>
</reference>
<feature type="signal peptide" evidence="16">
    <location>
        <begin position="1"/>
        <end position="20"/>
    </location>
</feature>
<evidence type="ECO:0000256" key="11">
    <source>
        <dbReference type="ARBA" id="ARBA00023065"/>
    </source>
</evidence>
<keyword evidence="8" id="KW-0256">Endoplasmic reticulum</keyword>
<keyword evidence="4" id="KW-0813">Transport</keyword>
<dbReference type="CTD" id="9946555"/>
<evidence type="ECO:0000256" key="13">
    <source>
        <dbReference type="ARBA" id="ARBA00031116"/>
    </source>
</evidence>
<keyword evidence="10 15" id="KW-1133">Transmembrane helix</keyword>
<dbReference type="InterPro" id="IPR009567">
    <property type="entry name" value="SARAF"/>
</dbReference>
<dbReference type="OMA" id="DVQWRCD"/>
<comment type="subcellular location">
    <subcellularLocation>
        <location evidence="1">Endoplasmic reticulum membrane</location>
        <topology evidence="1">Single-pass type I membrane protein</topology>
    </subcellularLocation>
</comment>
<evidence type="ECO:0000256" key="7">
    <source>
        <dbReference type="ARBA" id="ARBA00022729"/>
    </source>
</evidence>
<evidence type="ECO:0000256" key="16">
    <source>
        <dbReference type="SAM" id="SignalP"/>
    </source>
</evidence>
<reference evidence="20" key="2">
    <citation type="submission" date="2016-11" db="UniProtKB">
        <authorList>
            <consortium name="WormBaseParasite"/>
        </authorList>
    </citation>
    <scope>IDENTIFICATION</scope>
</reference>
<dbReference type="PANTHER" id="PTHR15929">
    <property type="entry name" value="STORE-OPERATED CALCIUM ENTRY-ASSOCIATED REGULATORY FACTOR"/>
    <property type="match status" value="1"/>
</dbReference>
<dbReference type="RefSeq" id="XP_020306234.1">
    <property type="nucleotide sequence ID" value="XM_020450137.1"/>
</dbReference>
<keyword evidence="12 15" id="KW-0472">Membrane</keyword>
<dbReference type="Proteomes" id="UP000095285">
    <property type="component" value="Unassembled WGS sequence"/>
</dbReference>
<keyword evidence="6 15" id="KW-0812">Transmembrane</keyword>
<evidence type="ECO:0000256" key="4">
    <source>
        <dbReference type="ARBA" id="ARBA00022448"/>
    </source>
</evidence>
<feature type="chain" id="PRO_5010813406" description="Store-operated calcium entry-associated regulatory factor" evidence="16">
    <location>
        <begin position="21"/>
        <end position="305"/>
    </location>
</feature>
<evidence type="ECO:0000256" key="10">
    <source>
        <dbReference type="ARBA" id="ARBA00022989"/>
    </source>
</evidence>
<evidence type="ECO:0000256" key="9">
    <source>
        <dbReference type="ARBA" id="ARBA00022837"/>
    </source>
</evidence>
<dbReference type="PANTHER" id="PTHR15929:SF0">
    <property type="entry name" value="STORE-OPERATED CALCIUM ENTRY-ASSOCIATED REGULATORY FACTOR"/>
    <property type="match status" value="1"/>
</dbReference>
<evidence type="ECO:0000256" key="15">
    <source>
        <dbReference type="SAM" id="Phobius"/>
    </source>
</evidence>
<sequence>MSCYGLYVIFLIGTVNLCESSGKVRLADVTTLTLYRDKYTTGRRSSPIPQIQCVGGSAEGKFEPRVVQCYNKGYDGIDVQWECKAEMSDQYEFGEIRISCEGYDYADDPYILRGSCGLKYSLEYSRAGGSNYGDGKKVPSAPTYKKDHEFGSLTFSTIAILLLFFFVVYYSCLQPTAGDNRTRRSGWGWDQGPPPPPGNGRPPPPGFKSFTHPTDAPPTYEESFYNAAGAQSQSSGPGFFSGLGLGGLAGYLYGRSQNSEDSFFRSRRSYEQDGSRSSSHGRYRNDSPGPSTSRTTSGFGGTERR</sequence>
<dbReference type="EMBL" id="JH712145">
    <property type="protein sequence ID" value="EJD75363.1"/>
    <property type="molecule type" value="Genomic_DNA"/>
</dbReference>
<keyword evidence="11" id="KW-0406">Ion transport</keyword>
<feature type="region of interest" description="Disordered" evidence="14">
    <location>
        <begin position="182"/>
        <end position="221"/>
    </location>
</feature>